<reference evidence="1 2" key="1">
    <citation type="submission" date="2016-05" db="EMBL/GenBank/DDBJ databases">
        <title>Genome sequencing of Trichophyton rubrum CMCC(F)T1i isolated from hair.</title>
        <authorList>
            <person name="Zhan P."/>
            <person name="Tao Y."/>
            <person name="Liu W."/>
        </authorList>
    </citation>
    <scope>NUCLEOTIDE SEQUENCE [LARGE SCALE GENOMIC DNA]</scope>
    <source>
        <strain evidence="2">CMCC(F)T1i</strain>
    </source>
</reference>
<sequence>MKLVVELESLKLKKRMKLELELKLKLEEKKKKKKRKGLKFPFAEFISPRLKSHAADSADNGVSLSRFLLQLQLPAFLLLLPLPCLPLQMPCSVCRDAAFCSPDASAAQLREAMGGLQGALHTYPIAIT</sequence>
<gene>
    <name evidence="1" type="ORF">A7C99_1074</name>
</gene>
<proteinExistence type="predicted"/>
<comment type="caution">
    <text evidence="1">The sequence shown here is derived from an EMBL/GenBank/DDBJ whole genome shotgun (WGS) entry which is preliminary data.</text>
</comment>
<evidence type="ECO:0000313" key="1">
    <source>
        <dbReference type="EMBL" id="OAL67942.1"/>
    </source>
</evidence>
<dbReference type="Proteomes" id="UP000243015">
    <property type="component" value="Unassembled WGS sequence"/>
</dbReference>
<organism evidence="1 2">
    <name type="scientific">Trichophyton rubrum</name>
    <name type="common">Athlete's foot fungus</name>
    <name type="synonym">Epidermophyton rubrum</name>
    <dbReference type="NCBI Taxonomy" id="5551"/>
    <lineage>
        <taxon>Eukaryota</taxon>
        <taxon>Fungi</taxon>
        <taxon>Dikarya</taxon>
        <taxon>Ascomycota</taxon>
        <taxon>Pezizomycotina</taxon>
        <taxon>Eurotiomycetes</taxon>
        <taxon>Eurotiomycetidae</taxon>
        <taxon>Onygenales</taxon>
        <taxon>Arthrodermataceae</taxon>
        <taxon>Trichophyton</taxon>
    </lineage>
</organism>
<dbReference type="EMBL" id="LHPM01000009">
    <property type="protein sequence ID" value="OAL67942.1"/>
    <property type="molecule type" value="Genomic_DNA"/>
</dbReference>
<accession>A0A178F634</accession>
<protein>
    <submittedName>
        <fullName evidence="1">Uncharacterized protein</fullName>
    </submittedName>
</protein>
<name>A0A178F634_TRIRU</name>
<dbReference type="AlphaFoldDB" id="A0A178F634"/>
<evidence type="ECO:0000313" key="2">
    <source>
        <dbReference type="Proteomes" id="UP000243015"/>
    </source>
</evidence>